<dbReference type="Proteomes" id="UP000014254">
    <property type="component" value="Unassembled WGS sequence"/>
</dbReference>
<dbReference type="EMBL" id="KE123907">
    <property type="protein sequence ID" value="EPB91581.1"/>
    <property type="molecule type" value="Genomic_DNA"/>
</dbReference>
<feature type="transmembrane region" description="Helical" evidence="2">
    <location>
        <begin position="94"/>
        <end position="116"/>
    </location>
</feature>
<protein>
    <recommendedName>
        <fullName evidence="5">MARVEL domain-containing protein</fullName>
    </recommendedName>
</protein>
<dbReference type="eggNOG" id="ENOG502RADY">
    <property type="taxonomic scope" value="Eukaryota"/>
</dbReference>
<feature type="transmembrane region" description="Helical" evidence="2">
    <location>
        <begin position="54"/>
        <end position="73"/>
    </location>
</feature>
<feature type="transmembrane region" description="Helical" evidence="2">
    <location>
        <begin position="148"/>
        <end position="170"/>
    </location>
</feature>
<keyword evidence="2" id="KW-1133">Transmembrane helix</keyword>
<evidence type="ECO:0000256" key="1">
    <source>
        <dbReference type="SAM" id="MobiDB-lite"/>
    </source>
</evidence>
<dbReference type="OMA" id="TSVILTH"/>
<dbReference type="VEuPathDB" id="FungiDB:HMPREF1544_01503"/>
<evidence type="ECO:0000313" key="4">
    <source>
        <dbReference type="Proteomes" id="UP000014254"/>
    </source>
</evidence>
<keyword evidence="4" id="KW-1185">Reference proteome</keyword>
<dbReference type="AlphaFoldDB" id="S2JMK8"/>
<name>S2JMK8_MUCC1</name>
<evidence type="ECO:0008006" key="5">
    <source>
        <dbReference type="Google" id="ProtNLM"/>
    </source>
</evidence>
<feature type="region of interest" description="Disordered" evidence="1">
    <location>
        <begin position="248"/>
        <end position="267"/>
    </location>
</feature>
<gene>
    <name evidence="3" type="ORF">HMPREF1544_01503</name>
</gene>
<evidence type="ECO:0000313" key="3">
    <source>
        <dbReference type="EMBL" id="EPB91581.1"/>
    </source>
</evidence>
<evidence type="ECO:0000256" key="2">
    <source>
        <dbReference type="SAM" id="Phobius"/>
    </source>
</evidence>
<dbReference type="OrthoDB" id="2286797at2759"/>
<dbReference type="InParanoid" id="S2JMK8"/>
<feature type="transmembrane region" description="Helical" evidence="2">
    <location>
        <begin position="12"/>
        <end position="34"/>
    </location>
</feature>
<feature type="compositionally biased region" description="Low complexity" evidence="1">
    <location>
        <begin position="256"/>
        <end position="266"/>
    </location>
</feature>
<reference evidence="4" key="1">
    <citation type="submission" date="2013-05" db="EMBL/GenBank/DDBJ databases">
        <title>The Genome sequence of Mucor circinelloides f. circinelloides 1006PhL.</title>
        <authorList>
            <consortium name="The Broad Institute Genomics Platform"/>
            <person name="Cuomo C."/>
            <person name="Earl A."/>
            <person name="Findley K."/>
            <person name="Lee S.C."/>
            <person name="Walker B."/>
            <person name="Young S."/>
            <person name="Zeng Q."/>
            <person name="Gargeya S."/>
            <person name="Fitzgerald M."/>
            <person name="Haas B."/>
            <person name="Abouelleil A."/>
            <person name="Allen A.W."/>
            <person name="Alvarado L."/>
            <person name="Arachchi H.M."/>
            <person name="Berlin A.M."/>
            <person name="Chapman S.B."/>
            <person name="Gainer-Dewar J."/>
            <person name="Goldberg J."/>
            <person name="Griggs A."/>
            <person name="Gujja S."/>
            <person name="Hansen M."/>
            <person name="Howarth C."/>
            <person name="Imamovic A."/>
            <person name="Ireland A."/>
            <person name="Larimer J."/>
            <person name="McCowan C."/>
            <person name="Murphy C."/>
            <person name="Pearson M."/>
            <person name="Poon T.W."/>
            <person name="Priest M."/>
            <person name="Roberts A."/>
            <person name="Saif S."/>
            <person name="Shea T."/>
            <person name="Sisk P."/>
            <person name="Sykes S."/>
            <person name="Wortman J."/>
            <person name="Nusbaum C."/>
            <person name="Birren B."/>
        </authorList>
    </citation>
    <scope>NUCLEOTIDE SEQUENCE [LARGE SCALE GENOMIC DNA]</scope>
    <source>
        <strain evidence="4">1006PhL</strain>
    </source>
</reference>
<sequence length="390" mass="43033">MTRARKESAFHLALLVLVQWISLAVVILNATALYLLRSAKHSGLVNAYSSPADYMLLILGSLSFGGSTIYLFLHLHLYFRIIDDYPFTPPKSMSAIEVIMAVISIALWTVATSVILTHSQEATSPCRFTSSLYTHNHSDICELFDTTLMLAFAAVGGWVLVLLATLFILIRSPIPPTTIFTIEAPPQRFSQPMVVSLPDEAYCQSGQPPSRPYYMGHYTNTNNNNKIRPASEDVDAQQQIILATNNSPQRNKRKSMMVSGHSGSSMQASTSRFTIEHVLLDDEAGDDLASATASSNINNHYYSSYYQPQHMPLSSPSNTNSSATNNTTSASSYYSSRCQIPQVESQRTFQSLSTIESTYGGGYQPIQFDLPIIQVGTLSHIDVSFLQKKS</sequence>
<keyword evidence="2" id="KW-0812">Transmembrane</keyword>
<organism evidence="3 4">
    <name type="scientific">Mucor circinelloides f. circinelloides (strain 1006PhL)</name>
    <name type="common">Mucormycosis agent</name>
    <name type="synonym">Calyptromyces circinelloides</name>
    <dbReference type="NCBI Taxonomy" id="1220926"/>
    <lineage>
        <taxon>Eukaryota</taxon>
        <taxon>Fungi</taxon>
        <taxon>Fungi incertae sedis</taxon>
        <taxon>Mucoromycota</taxon>
        <taxon>Mucoromycotina</taxon>
        <taxon>Mucoromycetes</taxon>
        <taxon>Mucorales</taxon>
        <taxon>Mucorineae</taxon>
        <taxon>Mucoraceae</taxon>
        <taxon>Mucor</taxon>
    </lineage>
</organism>
<proteinExistence type="predicted"/>
<keyword evidence="2" id="KW-0472">Membrane</keyword>
<accession>S2JMK8</accession>